<dbReference type="AlphaFoldDB" id="A0A5B8USD5"/>
<proteinExistence type="inferred from homology"/>
<dbReference type="InterPro" id="IPR023214">
    <property type="entry name" value="HAD_sf"/>
</dbReference>
<dbReference type="RefSeq" id="WP_147029899.1">
    <property type="nucleotide sequence ID" value="NZ_CP042436.1"/>
</dbReference>
<dbReference type="Gene3D" id="3.40.50.1000">
    <property type="entry name" value="HAD superfamily/HAD-like"/>
    <property type="match status" value="1"/>
</dbReference>
<reference evidence="3 4" key="1">
    <citation type="journal article" date="2017" name="Curr. Microbiol.">
        <title>Mucilaginibacter ginsenosidivorans sp. nov., Isolated from Soil of Ginseng Field.</title>
        <authorList>
            <person name="Kim M.M."/>
            <person name="Siddiqi M.Z."/>
            <person name="Im W.T."/>
        </authorList>
    </citation>
    <scope>NUCLEOTIDE SEQUENCE [LARGE SCALE GENOMIC DNA]</scope>
    <source>
        <strain evidence="3 4">Gsoil 3017</strain>
    </source>
</reference>
<accession>A0A5B8USD5</accession>
<dbReference type="SUPFAM" id="SSF56784">
    <property type="entry name" value="HAD-like"/>
    <property type="match status" value="1"/>
</dbReference>
<sequence>MKRPFVPVTITAVILLISLSGQSSGQEKPGLRFRAIAFDYFVIFDQNSIIPETDKAFPGKGAEFARMWRSKQFDYCFLQSITHQHTDFFRVTEDALIYTAKALNLPLPDETRKRLMNAYLMLKPWPDAVTALRRLKASGIRIITISNFTRNMLKANATAAGIADLFDDLISTEENDTYKPEPKAYELGMKTTGLKKEEIIFAAFGGWDAYGAKSFGYTTYWVNRFNLPAEELGVKADQTSTGMDGLLTFVFGNQ</sequence>
<evidence type="ECO:0000256" key="2">
    <source>
        <dbReference type="ARBA" id="ARBA00022801"/>
    </source>
</evidence>
<dbReference type="KEGG" id="mgin:FRZ54_01565"/>
<dbReference type="PANTHER" id="PTHR43316:SF3">
    <property type="entry name" value="HALOACID DEHALOGENASE, TYPE II (AFU_ORTHOLOGUE AFUA_2G07750)-RELATED"/>
    <property type="match status" value="1"/>
</dbReference>
<dbReference type="InterPro" id="IPR023198">
    <property type="entry name" value="PGP-like_dom2"/>
</dbReference>
<protein>
    <submittedName>
        <fullName evidence="3">Haloacid dehalogenase type II</fullName>
    </submittedName>
</protein>
<dbReference type="Gene3D" id="1.10.150.240">
    <property type="entry name" value="Putative phosphatase, domain 2"/>
    <property type="match status" value="1"/>
</dbReference>
<dbReference type="NCBIfam" id="TIGR01493">
    <property type="entry name" value="HAD-SF-IA-v2"/>
    <property type="match status" value="1"/>
</dbReference>
<name>A0A5B8USD5_9SPHI</name>
<dbReference type="EMBL" id="CP042436">
    <property type="protein sequence ID" value="QEC61321.1"/>
    <property type="molecule type" value="Genomic_DNA"/>
</dbReference>
<dbReference type="Pfam" id="PF00702">
    <property type="entry name" value="Hydrolase"/>
    <property type="match status" value="1"/>
</dbReference>
<dbReference type="CDD" id="cd02588">
    <property type="entry name" value="HAD_L2-DEX"/>
    <property type="match status" value="1"/>
</dbReference>
<organism evidence="3 4">
    <name type="scientific">Mucilaginibacter ginsenosidivorans</name>
    <dbReference type="NCBI Taxonomy" id="398053"/>
    <lineage>
        <taxon>Bacteria</taxon>
        <taxon>Pseudomonadati</taxon>
        <taxon>Bacteroidota</taxon>
        <taxon>Sphingobacteriia</taxon>
        <taxon>Sphingobacteriales</taxon>
        <taxon>Sphingobacteriaceae</taxon>
        <taxon>Mucilaginibacter</taxon>
    </lineage>
</organism>
<keyword evidence="2" id="KW-0378">Hydrolase</keyword>
<evidence type="ECO:0000256" key="1">
    <source>
        <dbReference type="ARBA" id="ARBA00008106"/>
    </source>
</evidence>
<gene>
    <name evidence="3" type="ORF">FRZ54_01565</name>
</gene>
<dbReference type="InterPro" id="IPR006439">
    <property type="entry name" value="HAD-SF_hydro_IA"/>
</dbReference>
<dbReference type="Proteomes" id="UP000321479">
    <property type="component" value="Chromosome"/>
</dbReference>
<dbReference type="NCBIfam" id="TIGR01428">
    <property type="entry name" value="HAD_type_II"/>
    <property type="match status" value="1"/>
</dbReference>
<evidence type="ECO:0000313" key="4">
    <source>
        <dbReference type="Proteomes" id="UP000321479"/>
    </source>
</evidence>
<dbReference type="InterPro" id="IPR036412">
    <property type="entry name" value="HAD-like_sf"/>
</dbReference>
<comment type="similarity">
    <text evidence="1">Belongs to the HAD-like hydrolase superfamily. S-2-haloalkanoic acid dehalogenase family.</text>
</comment>
<dbReference type="PANTHER" id="PTHR43316">
    <property type="entry name" value="HYDROLASE, HALOACID DELAHOGENASE-RELATED"/>
    <property type="match status" value="1"/>
</dbReference>
<dbReference type="PRINTS" id="PR00413">
    <property type="entry name" value="HADHALOGNASE"/>
</dbReference>
<evidence type="ECO:0000313" key="3">
    <source>
        <dbReference type="EMBL" id="QEC61321.1"/>
    </source>
</evidence>
<dbReference type="InterPro" id="IPR006328">
    <property type="entry name" value="2-HAD"/>
</dbReference>
<dbReference type="OrthoDB" id="264363at2"/>
<dbReference type="GO" id="GO:0019120">
    <property type="term" value="F:hydrolase activity, acting on acid halide bonds, in C-halide compounds"/>
    <property type="evidence" value="ECO:0007669"/>
    <property type="project" value="InterPro"/>
</dbReference>
<dbReference type="InterPro" id="IPR051540">
    <property type="entry name" value="S-2-haloacid_dehalogenase"/>
</dbReference>
<keyword evidence="4" id="KW-1185">Reference proteome</keyword>